<evidence type="ECO:0000259" key="15">
    <source>
        <dbReference type="Pfam" id="PF02096"/>
    </source>
</evidence>
<organism evidence="17 18">
    <name type="scientific">Candidatus Accumulibacter affinis</name>
    <dbReference type="NCBI Taxonomy" id="2954384"/>
    <lineage>
        <taxon>Bacteria</taxon>
        <taxon>Pseudomonadati</taxon>
        <taxon>Pseudomonadota</taxon>
        <taxon>Betaproteobacteria</taxon>
        <taxon>Candidatus Accumulibacter</taxon>
    </lineage>
</organism>
<dbReference type="GO" id="GO:0032977">
    <property type="term" value="F:membrane insertase activity"/>
    <property type="evidence" value="ECO:0007669"/>
    <property type="project" value="InterPro"/>
</dbReference>
<sequence length="560" mass="61527">MDNRRLLLLIVFSFSLVMLWDSWQKYSQPKAASPATAGSAASPAPQPTTNLHAPLPAAPATVAVAEVDRTETVTVKTDLFIAEVSKQGGDIVRLEFKAYKDSTNKVKDFALFEGKHQYVAQSGLIGPGLANHKTLFTAVPGSRELTPDAKSFELRLEAPVSDGVKVAKIYTFTRGSYLIHVAYEIYNGSEKEIAAHAYYQLQRDINSPEGESSMVSTFTGPAVYTDQDKYQKVPFADIEKGKAKFATQADNGWIAMVQHYFVAAWIPELGLPREFYMRKLEGSATPAVSAGVIVPAPVAAPGAKVAFSVPIYAGPQIQEILEQLAKPKADGGIGAQGLPLVVDYGWLTIIAAPIFWCLEAIYKVVGNWGWAIVLLTVGIKLLFFPLSAASYKSMAKMRTVTPRLMALKERYGDDRQKLNQEMMALYKREKINPLGGCLPIAVQIPVFIALYWALLGAVEIRDAPWILWITDLSAADPYFVLPVIMVATMLIQTKLNPTPPDPIQAKVMMMMPFIFGAMFFFFPAGLVLYWVVNNTLSIAQQWQITRMIESGAKAANDSKA</sequence>
<evidence type="ECO:0000256" key="7">
    <source>
        <dbReference type="ARBA" id="ARBA00022927"/>
    </source>
</evidence>
<accession>A0A935T9E9</accession>
<comment type="function">
    <text evidence="13">Required for the insertion and/or proper folding and/or complex formation of integral membrane proteins into the membrane. Involved in integration of membrane proteins that insert both dependently and independently of the Sec translocase complex, as well as at least some lipoproteins. Aids folding of multispanning membrane proteins.</text>
</comment>
<dbReference type="PANTHER" id="PTHR12428:SF65">
    <property type="entry name" value="CYTOCHROME C OXIDASE ASSEMBLY PROTEIN COX18, MITOCHONDRIAL"/>
    <property type="match status" value="1"/>
</dbReference>
<keyword evidence="6 13" id="KW-0812">Transmembrane</keyword>
<evidence type="ECO:0000256" key="14">
    <source>
        <dbReference type="SAM" id="MobiDB-lite"/>
    </source>
</evidence>
<keyword evidence="10 13" id="KW-0143">Chaperone</keyword>
<feature type="transmembrane region" description="Helical" evidence="13">
    <location>
        <begin position="368"/>
        <end position="388"/>
    </location>
</feature>
<evidence type="ECO:0000256" key="6">
    <source>
        <dbReference type="ARBA" id="ARBA00022692"/>
    </source>
</evidence>
<feature type="domain" description="Membrane insertase YidC N-terminal" evidence="16">
    <location>
        <begin position="73"/>
        <end position="356"/>
    </location>
</feature>
<evidence type="ECO:0000256" key="5">
    <source>
        <dbReference type="ARBA" id="ARBA00022475"/>
    </source>
</evidence>
<feature type="transmembrane region" description="Helical" evidence="13">
    <location>
        <begin position="431"/>
        <end position="453"/>
    </location>
</feature>
<evidence type="ECO:0000256" key="9">
    <source>
        <dbReference type="ARBA" id="ARBA00023136"/>
    </source>
</evidence>
<comment type="subcellular location">
    <subcellularLocation>
        <location evidence="1">Cell inner membrane</location>
        <topology evidence="1">Multi-pass membrane protein</topology>
    </subcellularLocation>
    <subcellularLocation>
        <location evidence="13">Cell membrane</location>
        <topology evidence="13">Multi-pass membrane protein</topology>
    </subcellularLocation>
</comment>
<dbReference type="PRINTS" id="PR00701">
    <property type="entry name" value="60KDINNERMP"/>
</dbReference>
<dbReference type="GO" id="GO:0015031">
    <property type="term" value="P:protein transport"/>
    <property type="evidence" value="ECO:0007669"/>
    <property type="project" value="UniProtKB-KW"/>
</dbReference>
<feature type="transmembrane region" description="Helical" evidence="13">
    <location>
        <begin position="512"/>
        <end position="532"/>
    </location>
</feature>
<keyword evidence="9 13" id="KW-0472">Membrane</keyword>
<dbReference type="Pfam" id="PF14849">
    <property type="entry name" value="YidC_periplas"/>
    <property type="match status" value="1"/>
</dbReference>
<name>A0A935T9E9_9PROT</name>
<evidence type="ECO:0000256" key="11">
    <source>
        <dbReference type="ARBA" id="ARBA00033245"/>
    </source>
</evidence>
<keyword evidence="7 13" id="KW-0653">Protein transport</keyword>
<dbReference type="InterPro" id="IPR028053">
    <property type="entry name" value="Membr_insert_YidC_N"/>
</dbReference>
<dbReference type="GO" id="GO:0051205">
    <property type="term" value="P:protein insertion into membrane"/>
    <property type="evidence" value="ECO:0007669"/>
    <property type="project" value="TreeGrafter"/>
</dbReference>
<comment type="similarity">
    <text evidence="2 13">Belongs to the OXA1/ALB3/YidC family. Type 1 subfamily.</text>
</comment>
<dbReference type="InterPro" id="IPR001708">
    <property type="entry name" value="YidC/ALB3/OXA1/COX18"/>
</dbReference>
<dbReference type="CDD" id="cd20070">
    <property type="entry name" value="5TM_YidC_Alb3"/>
    <property type="match status" value="1"/>
</dbReference>
<reference evidence="17 18" key="1">
    <citation type="submission" date="2020-10" db="EMBL/GenBank/DDBJ databases">
        <title>Connecting structure to function with the recovery of over 1000 high-quality activated sludge metagenome-assembled genomes encoding full-length rRNA genes using long-read sequencing.</title>
        <authorList>
            <person name="Singleton C.M."/>
            <person name="Petriglieri F."/>
            <person name="Kristensen J.M."/>
            <person name="Kirkegaard R.H."/>
            <person name="Michaelsen T.Y."/>
            <person name="Andersen M.H."/>
            <person name="Karst S.M."/>
            <person name="Dueholm M.S."/>
            <person name="Nielsen P.H."/>
            <person name="Albertsen M."/>
        </authorList>
    </citation>
    <scope>NUCLEOTIDE SEQUENCE [LARGE SCALE GENOMIC DNA]</scope>
    <source>
        <strain evidence="17">Fred_18-Q3-R57-64_BAT3C.720</strain>
    </source>
</reference>
<evidence type="ECO:0000256" key="12">
    <source>
        <dbReference type="ARBA" id="ARBA00033342"/>
    </source>
</evidence>
<gene>
    <name evidence="13 17" type="primary">yidC</name>
    <name evidence="17" type="ORF">IPK02_07450</name>
</gene>
<keyword evidence="5 13" id="KW-1003">Cell membrane</keyword>
<evidence type="ECO:0000313" key="18">
    <source>
        <dbReference type="Proteomes" id="UP000706151"/>
    </source>
</evidence>
<dbReference type="InterPro" id="IPR038221">
    <property type="entry name" value="YidC_periplasmic_sf"/>
</dbReference>
<dbReference type="NCBIfam" id="TIGR03592">
    <property type="entry name" value="yidC_oxa1_cterm"/>
    <property type="match status" value="1"/>
</dbReference>
<dbReference type="EMBL" id="JADJOT010000007">
    <property type="protein sequence ID" value="MBK7953794.1"/>
    <property type="molecule type" value="Genomic_DNA"/>
</dbReference>
<evidence type="ECO:0000256" key="4">
    <source>
        <dbReference type="ARBA" id="ARBA00022448"/>
    </source>
</evidence>
<evidence type="ECO:0000256" key="2">
    <source>
        <dbReference type="ARBA" id="ARBA00010527"/>
    </source>
</evidence>
<dbReference type="Gene3D" id="2.70.98.90">
    <property type="match status" value="1"/>
</dbReference>
<evidence type="ECO:0000256" key="3">
    <source>
        <dbReference type="ARBA" id="ARBA00015325"/>
    </source>
</evidence>
<dbReference type="Proteomes" id="UP000706151">
    <property type="component" value="Unassembled WGS sequence"/>
</dbReference>
<protein>
    <recommendedName>
        <fullName evidence="3 13">Membrane protein insertase YidC</fullName>
    </recommendedName>
    <alternativeName>
        <fullName evidence="12 13">Foldase YidC</fullName>
    </alternativeName>
    <alternativeName>
        <fullName evidence="13">Membrane protein YidC</fullName>
    </alternativeName>
    <alternativeName>
        <fullName evidence="11 13">membrane integrase YidC</fullName>
    </alternativeName>
</protein>
<dbReference type="AlphaFoldDB" id="A0A935T9E9"/>
<dbReference type="InterPro" id="IPR019998">
    <property type="entry name" value="Membr_insert_YidC"/>
</dbReference>
<dbReference type="GO" id="GO:0005886">
    <property type="term" value="C:plasma membrane"/>
    <property type="evidence" value="ECO:0007669"/>
    <property type="project" value="UniProtKB-SubCell"/>
</dbReference>
<dbReference type="Pfam" id="PF02096">
    <property type="entry name" value="60KD_IMP"/>
    <property type="match status" value="1"/>
</dbReference>
<evidence type="ECO:0000256" key="8">
    <source>
        <dbReference type="ARBA" id="ARBA00022989"/>
    </source>
</evidence>
<keyword evidence="4 13" id="KW-0813">Transport</keyword>
<evidence type="ECO:0000256" key="13">
    <source>
        <dbReference type="HAMAP-Rule" id="MF_01810"/>
    </source>
</evidence>
<dbReference type="CDD" id="cd19961">
    <property type="entry name" value="EcYidC-like_peri"/>
    <property type="match status" value="1"/>
</dbReference>
<dbReference type="HAMAP" id="MF_01810">
    <property type="entry name" value="YidC_type1"/>
    <property type="match status" value="1"/>
</dbReference>
<comment type="subunit">
    <text evidence="13">Interacts with the Sec translocase complex via SecD. Specifically interacts with transmembrane segments of nascent integral membrane proteins during membrane integration.</text>
</comment>
<dbReference type="PANTHER" id="PTHR12428">
    <property type="entry name" value="OXA1"/>
    <property type="match status" value="1"/>
</dbReference>
<feature type="domain" description="Membrane insertase YidC/Oxa/ALB C-terminal" evidence="15">
    <location>
        <begin position="368"/>
        <end position="545"/>
    </location>
</feature>
<evidence type="ECO:0000259" key="16">
    <source>
        <dbReference type="Pfam" id="PF14849"/>
    </source>
</evidence>
<dbReference type="PRINTS" id="PR01900">
    <property type="entry name" value="YIDCPROTEIN"/>
</dbReference>
<evidence type="ECO:0000256" key="10">
    <source>
        <dbReference type="ARBA" id="ARBA00023186"/>
    </source>
</evidence>
<keyword evidence="8 13" id="KW-1133">Transmembrane helix</keyword>
<dbReference type="InterPro" id="IPR028055">
    <property type="entry name" value="YidC/Oxa/ALB_C"/>
</dbReference>
<feature type="region of interest" description="Disordered" evidence="14">
    <location>
        <begin position="34"/>
        <end position="54"/>
    </location>
</feature>
<comment type="caution">
    <text evidence="17">The sequence shown here is derived from an EMBL/GenBank/DDBJ whole genome shotgun (WGS) entry which is preliminary data.</text>
</comment>
<feature type="transmembrane region" description="Helical" evidence="13">
    <location>
        <begin position="465"/>
        <end position="491"/>
    </location>
</feature>
<dbReference type="NCBIfam" id="NF002352">
    <property type="entry name" value="PRK01318.1-3"/>
    <property type="match status" value="1"/>
</dbReference>
<dbReference type="NCBIfam" id="TIGR03593">
    <property type="entry name" value="yidC_nterm"/>
    <property type="match status" value="1"/>
</dbReference>
<dbReference type="InterPro" id="IPR047196">
    <property type="entry name" value="YidC_ALB_C"/>
</dbReference>
<dbReference type="NCBIfam" id="NF002353">
    <property type="entry name" value="PRK01318.1-4"/>
    <property type="match status" value="1"/>
</dbReference>
<evidence type="ECO:0000256" key="1">
    <source>
        <dbReference type="ARBA" id="ARBA00004429"/>
    </source>
</evidence>
<evidence type="ECO:0000313" key="17">
    <source>
        <dbReference type="EMBL" id="MBK7953794.1"/>
    </source>
</evidence>
<proteinExistence type="inferred from homology"/>